<evidence type="ECO:0000313" key="2">
    <source>
        <dbReference type="Proteomes" id="UP000028703"/>
    </source>
</evidence>
<sequence>MQQKSFPNALKAKKTTKNHFDKTFNHFNISFNSFVEDVNFFVKAIKHYVEAFRRFEEAINQFEETINQFEDAIKYNLLHFTTLQTFANLENMQILSTVTSKKQLKPNILLKN</sequence>
<evidence type="ECO:0000313" key="1">
    <source>
        <dbReference type="EMBL" id="KFF08733.1"/>
    </source>
</evidence>
<keyword evidence="2" id="KW-1185">Reference proteome</keyword>
<protein>
    <submittedName>
        <fullName evidence="1">Uncharacterized protein</fullName>
    </submittedName>
</protein>
<comment type="caution">
    <text evidence="1">The sequence shown here is derived from an EMBL/GenBank/DDBJ whole genome shotgun (WGS) entry which is preliminary data.</text>
</comment>
<dbReference type="Proteomes" id="UP000028703">
    <property type="component" value="Unassembled WGS sequence"/>
</dbReference>
<organism evidence="1 2">
    <name type="scientific">Chryseobacterium luteum</name>
    <dbReference type="NCBI Taxonomy" id="421531"/>
    <lineage>
        <taxon>Bacteria</taxon>
        <taxon>Pseudomonadati</taxon>
        <taxon>Bacteroidota</taxon>
        <taxon>Flavobacteriia</taxon>
        <taxon>Flavobacteriales</taxon>
        <taxon>Weeksellaceae</taxon>
        <taxon>Chryseobacterium group</taxon>
        <taxon>Chryseobacterium</taxon>
    </lineage>
</organism>
<dbReference type="EMBL" id="JPRO01000002">
    <property type="protein sequence ID" value="KFF08733.1"/>
    <property type="molecule type" value="Genomic_DNA"/>
</dbReference>
<reference evidence="1 2" key="1">
    <citation type="submission" date="2014-07" db="EMBL/GenBank/DDBJ databases">
        <title>Genome of Chryseobacterium luteum DSM 18605.</title>
        <authorList>
            <person name="Stropko S.J."/>
            <person name="Pipes S.E."/>
            <person name="Newman J.D."/>
        </authorList>
    </citation>
    <scope>NUCLEOTIDE SEQUENCE [LARGE SCALE GENOMIC DNA]</scope>
    <source>
        <strain evidence="1 2">DSM 18605</strain>
    </source>
</reference>
<dbReference type="RefSeq" id="WP_034702163.1">
    <property type="nucleotide sequence ID" value="NZ_JPRO01000002.1"/>
</dbReference>
<proteinExistence type="predicted"/>
<name>A0A085ZWB9_9FLAO</name>
<gene>
    <name evidence="1" type="ORF">IX38_04685</name>
</gene>
<accession>A0A085ZWB9</accession>
<dbReference type="AlphaFoldDB" id="A0A085ZWB9"/>